<dbReference type="RefSeq" id="WP_243843283.1">
    <property type="nucleotide sequence ID" value="NZ_JAAOZC010000002.1"/>
</dbReference>
<keyword evidence="3" id="KW-1185">Reference proteome</keyword>
<evidence type="ECO:0000256" key="1">
    <source>
        <dbReference type="SAM" id="Coils"/>
    </source>
</evidence>
<gene>
    <name evidence="2" type="ORF">FHS31_001064</name>
</gene>
<reference evidence="2 3" key="1">
    <citation type="submission" date="2020-03" db="EMBL/GenBank/DDBJ databases">
        <title>Genomic Encyclopedia of Type Strains, Phase III (KMG-III): the genomes of soil and plant-associated and newly described type strains.</title>
        <authorList>
            <person name="Whitman W."/>
        </authorList>
    </citation>
    <scope>NUCLEOTIDE SEQUENCE [LARGE SCALE GENOMIC DNA]</scope>
    <source>
        <strain evidence="2 3">CECT 8804</strain>
    </source>
</reference>
<protein>
    <submittedName>
        <fullName evidence="2">Uncharacterized protein</fullName>
    </submittedName>
</protein>
<sequence length="98" mass="11307">MMVVLIVLILGITRIIQARYGIVRTGRGREERYIGPPRDIARENAEAEALRSDVRLLKDRIQVLERIVTDGDRTRGLSLEREIEALRDARESNREIKP</sequence>
<proteinExistence type="predicted"/>
<feature type="coiled-coil region" evidence="1">
    <location>
        <begin position="40"/>
        <end position="67"/>
    </location>
</feature>
<comment type="caution">
    <text evidence="2">The sequence shown here is derived from an EMBL/GenBank/DDBJ whole genome shotgun (WGS) entry which is preliminary data.</text>
</comment>
<evidence type="ECO:0000313" key="3">
    <source>
        <dbReference type="Proteomes" id="UP000727456"/>
    </source>
</evidence>
<accession>A0ABX0TPK5</accession>
<organism evidence="2 3">
    <name type="scientific">Sphingomonas vulcanisoli</name>
    <dbReference type="NCBI Taxonomy" id="1658060"/>
    <lineage>
        <taxon>Bacteria</taxon>
        <taxon>Pseudomonadati</taxon>
        <taxon>Pseudomonadota</taxon>
        <taxon>Alphaproteobacteria</taxon>
        <taxon>Sphingomonadales</taxon>
        <taxon>Sphingomonadaceae</taxon>
        <taxon>Sphingomonas</taxon>
    </lineage>
</organism>
<dbReference type="Proteomes" id="UP000727456">
    <property type="component" value="Unassembled WGS sequence"/>
</dbReference>
<keyword evidence="1" id="KW-0175">Coiled coil</keyword>
<dbReference type="EMBL" id="JAAOZC010000002">
    <property type="protein sequence ID" value="NIJ07468.1"/>
    <property type="molecule type" value="Genomic_DNA"/>
</dbReference>
<evidence type="ECO:0000313" key="2">
    <source>
        <dbReference type="EMBL" id="NIJ07468.1"/>
    </source>
</evidence>
<name>A0ABX0TPK5_9SPHN</name>